<dbReference type="RefSeq" id="WP_184749020.1">
    <property type="nucleotide sequence ID" value="NZ_BAAAJR010000012.1"/>
</dbReference>
<comment type="caution">
    <text evidence="2">The sequence shown here is derived from an EMBL/GenBank/DDBJ whole genome shotgun (WGS) entry which is preliminary data.</text>
</comment>
<evidence type="ECO:0008006" key="4">
    <source>
        <dbReference type="Google" id="ProtNLM"/>
    </source>
</evidence>
<dbReference type="Gene3D" id="2.50.20.10">
    <property type="entry name" value="Lipoprotein localisation LolA/LolB/LppX"/>
    <property type="match status" value="1"/>
</dbReference>
<keyword evidence="1" id="KW-1133">Transmembrane helix</keyword>
<dbReference type="InterPro" id="IPR029046">
    <property type="entry name" value="LolA/LolB/LppX"/>
</dbReference>
<dbReference type="Proteomes" id="UP000537775">
    <property type="component" value="Unassembled WGS sequence"/>
</dbReference>
<dbReference type="PANTHER" id="PTHR37507">
    <property type="entry name" value="SPORULATION PROTEIN YDCC"/>
    <property type="match status" value="1"/>
</dbReference>
<evidence type="ECO:0000313" key="2">
    <source>
        <dbReference type="EMBL" id="MBB6389723.1"/>
    </source>
</evidence>
<sequence>MSHQRRVLDPRLVVGASVAAASLAVAAVVVAPMAASGAVDLPDKTVEELIAFAQASDVDAFSGTIEQTSDLGLPDLGALTAPMGEAGDESGAADVDDLIALVTGSHTAKIYVDGDLARLQVLDQLAERNVYVDGAAKEVWFVDSESQTATTFTFPADAPKGTVDEDALVQTPDDMLDTALARLDETTEVTVGTDGRVAGRDVYELILEPRTTDTLVGEVRFAIDGENGAGLAMSITARGAEAPAFEFAFTDVDFSAPDPAVFAFEPGADMTIAEKEIAAPDGAAHDQDEMSPDAAPVVIGEGWSTVVEMPASTGEGDALSSLAPEQMAMFESLTAEVEGGWALQTSLVSVLVTDDGRILAGAVPTSVLVEAAQSGR</sequence>
<organism evidence="2 3">
    <name type="scientific">Microbacterium thalassium</name>
    <dbReference type="NCBI Taxonomy" id="362649"/>
    <lineage>
        <taxon>Bacteria</taxon>
        <taxon>Bacillati</taxon>
        <taxon>Actinomycetota</taxon>
        <taxon>Actinomycetes</taxon>
        <taxon>Micrococcales</taxon>
        <taxon>Microbacteriaceae</taxon>
        <taxon>Microbacterium</taxon>
    </lineage>
</organism>
<gene>
    <name evidence="2" type="ORF">HD594_000036</name>
</gene>
<dbReference type="PANTHER" id="PTHR37507:SF2">
    <property type="entry name" value="SPORULATION PROTEIN YDCC"/>
    <property type="match status" value="1"/>
</dbReference>
<evidence type="ECO:0000313" key="3">
    <source>
        <dbReference type="Proteomes" id="UP000537775"/>
    </source>
</evidence>
<reference evidence="2 3" key="1">
    <citation type="submission" date="2020-08" db="EMBL/GenBank/DDBJ databases">
        <title>Sequencing the genomes of 1000 actinobacteria strains.</title>
        <authorList>
            <person name="Klenk H.-P."/>
        </authorList>
    </citation>
    <scope>NUCLEOTIDE SEQUENCE [LARGE SCALE GENOMIC DNA]</scope>
    <source>
        <strain evidence="2 3">DSM 12511</strain>
    </source>
</reference>
<dbReference type="InterPro" id="IPR052944">
    <property type="entry name" value="Sporulation_related"/>
</dbReference>
<keyword evidence="3" id="KW-1185">Reference proteome</keyword>
<accession>A0A7X0FLI8</accession>
<proteinExistence type="predicted"/>
<dbReference type="AlphaFoldDB" id="A0A7X0FLI8"/>
<evidence type="ECO:0000256" key="1">
    <source>
        <dbReference type="SAM" id="Phobius"/>
    </source>
</evidence>
<name>A0A7X0FLI8_9MICO</name>
<keyword evidence="1" id="KW-0472">Membrane</keyword>
<dbReference type="SUPFAM" id="SSF89392">
    <property type="entry name" value="Prokaryotic lipoproteins and lipoprotein localization factors"/>
    <property type="match status" value="1"/>
</dbReference>
<feature type="transmembrane region" description="Helical" evidence="1">
    <location>
        <begin position="12"/>
        <end position="35"/>
    </location>
</feature>
<protein>
    <recommendedName>
        <fullName evidence="4">Outer membrane lipoprotein carrier protein LolA</fullName>
    </recommendedName>
</protein>
<keyword evidence="1" id="KW-0812">Transmembrane</keyword>
<dbReference type="EMBL" id="JACHML010000001">
    <property type="protein sequence ID" value="MBB6389723.1"/>
    <property type="molecule type" value="Genomic_DNA"/>
</dbReference>